<dbReference type="Pfam" id="PF13560">
    <property type="entry name" value="HTH_31"/>
    <property type="match status" value="1"/>
</dbReference>
<evidence type="ECO:0000313" key="2">
    <source>
        <dbReference type="EMBL" id="SMF41526.1"/>
    </source>
</evidence>
<name>A0A1Y6C8K1_9PROT</name>
<dbReference type="InterPro" id="IPR001387">
    <property type="entry name" value="Cro/C1-type_HTH"/>
</dbReference>
<dbReference type="CDD" id="cd00093">
    <property type="entry name" value="HTH_XRE"/>
    <property type="match status" value="1"/>
</dbReference>
<dbReference type="Proteomes" id="UP000192917">
    <property type="component" value="Unassembled WGS sequence"/>
</dbReference>
<accession>A0A1Y6C8K1</accession>
<gene>
    <name evidence="2" type="ORF">SAMN05428998_114103</name>
</gene>
<dbReference type="STRING" id="560819.SAMN05428998_114103"/>
<protein>
    <submittedName>
        <fullName evidence="2">Helix-turn-helix domain-containing protein</fullName>
    </submittedName>
</protein>
<dbReference type="GO" id="GO:0003677">
    <property type="term" value="F:DNA binding"/>
    <property type="evidence" value="ECO:0007669"/>
    <property type="project" value="InterPro"/>
</dbReference>
<proteinExistence type="predicted"/>
<dbReference type="SMART" id="SM00530">
    <property type="entry name" value="HTH_XRE"/>
    <property type="match status" value="1"/>
</dbReference>
<sequence length="341" mass="37495">MDERTTQPLGSLPHRFREARGRLSPERAAAALGVAPSALLQIESGDREPTVGQMLGAAEAYGTELRSLLFGRPRTDPALAHLGPDLAELLQEYMRERHRAERVDQLSDAQLQDLNRVIARVSSLGGLVEDLLRRRRDGDSGAADQLSALTDALRRVEGLLDRGGIVPGTPERLAAEPAETLPDFTFEDRPPELLKARHAIFGTAIAWFERTGGRVAEDELGFQRLLPWLQIMLPTSDGFPYLHCGDRTPPAELWGEPVARSLVGRFNLPDGSLCRASARAFLEIHRSRRPLTQACRGPIVVGGVARPEAWQRFVLPLQFRGLACIATLALLGRDREPPLLG</sequence>
<keyword evidence="3" id="KW-1185">Reference proteome</keyword>
<dbReference type="PROSITE" id="PS50943">
    <property type="entry name" value="HTH_CROC1"/>
    <property type="match status" value="1"/>
</dbReference>
<dbReference type="EMBL" id="FWZX01000014">
    <property type="protein sequence ID" value="SMF41526.1"/>
    <property type="molecule type" value="Genomic_DNA"/>
</dbReference>
<dbReference type="SUPFAM" id="SSF47413">
    <property type="entry name" value="lambda repressor-like DNA-binding domains"/>
    <property type="match status" value="1"/>
</dbReference>
<feature type="domain" description="HTH cro/C1-type" evidence="1">
    <location>
        <begin position="17"/>
        <end position="68"/>
    </location>
</feature>
<dbReference type="InterPro" id="IPR010982">
    <property type="entry name" value="Lambda_DNA-bd_dom_sf"/>
</dbReference>
<reference evidence="2 3" key="1">
    <citation type="submission" date="2017-04" db="EMBL/GenBank/DDBJ databases">
        <authorList>
            <person name="Afonso C.L."/>
            <person name="Miller P.J."/>
            <person name="Scott M.A."/>
            <person name="Spackman E."/>
            <person name="Goraichik I."/>
            <person name="Dimitrov K.M."/>
            <person name="Suarez D.L."/>
            <person name="Swayne D.E."/>
        </authorList>
    </citation>
    <scope>NUCLEOTIDE SEQUENCE [LARGE SCALE GENOMIC DNA]</scope>
    <source>
        <strain evidence="2 3">USBA 355</strain>
    </source>
</reference>
<organism evidence="2 3">
    <name type="scientific">Tistlia consotensis USBA 355</name>
    <dbReference type="NCBI Taxonomy" id="560819"/>
    <lineage>
        <taxon>Bacteria</taxon>
        <taxon>Pseudomonadati</taxon>
        <taxon>Pseudomonadota</taxon>
        <taxon>Alphaproteobacteria</taxon>
        <taxon>Rhodospirillales</taxon>
        <taxon>Rhodovibrionaceae</taxon>
        <taxon>Tistlia</taxon>
    </lineage>
</organism>
<dbReference type="AlphaFoldDB" id="A0A1Y6C8K1"/>
<dbReference type="Gene3D" id="1.10.260.40">
    <property type="entry name" value="lambda repressor-like DNA-binding domains"/>
    <property type="match status" value="1"/>
</dbReference>
<dbReference type="RefSeq" id="WP_085123927.1">
    <property type="nucleotide sequence ID" value="NZ_FWZX01000014.1"/>
</dbReference>
<evidence type="ECO:0000313" key="3">
    <source>
        <dbReference type="Proteomes" id="UP000192917"/>
    </source>
</evidence>
<evidence type="ECO:0000259" key="1">
    <source>
        <dbReference type="PROSITE" id="PS50943"/>
    </source>
</evidence>